<keyword evidence="6 9" id="KW-0811">Translocation</keyword>
<comment type="similarity">
    <text evidence="2 9">Belongs to the nucleoporin Nup85 family.</text>
</comment>
<protein>
    <recommendedName>
        <fullName evidence="9">Nuclear pore complex protein Nup85</fullName>
    </recommendedName>
</protein>
<keyword evidence="11" id="KW-1185">Reference proteome</keyword>
<keyword evidence="3 9" id="KW-0813">Transport</keyword>
<evidence type="ECO:0000256" key="3">
    <source>
        <dbReference type="ARBA" id="ARBA00022448"/>
    </source>
</evidence>
<evidence type="ECO:0000256" key="6">
    <source>
        <dbReference type="ARBA" id="ARBA00023010"/>
    </source>
</evidence>
<evidence type="ECO:0000256" key="5">
    <source>
        <dbReference type="ARBA" id="ARBA00022927"/>
    </source>
</evidence>
<dbReference type="GO" id="GO:0031080">
    <property type="term" value="C:nuclear pore outer ring"/>
    <property type="evidence" value="ECO:0007669"/>
    <property type="project" value="TreeGrafter"/>
</dbReference>
<dbReference type="PANTHER" id="PTHR13373:SF21">
    <property type="entry name" value="NUCLEAR PORE COMPLEX PROTEIN NUP85"/>
    <property type="match status" value="1"/>
</dbReference>
<dbReference type="EMBL" id="JAODAN010000004">
    <property type="protein sequence ID" value="KAK1924936.1"/>
    <property type="molecule type" value="Genomic_DNA"/>
</dbReference>
<evidence type="ECO:0000313" key="11">
    <source>
        <dbReference type="Proteomes" id="UP001182556"/>
    </source>
</evidence>
<evidence type="ECO:0000256" key="7">
    <source>
        <dbReference type="ARBA" id="ARBA00023132"/>
    </source>
</evidence>
<keyword evidence="9" id="KW-0472">Membrane</keyword>
<reference evidence="10" key="1">
    <citation type="submission" date="2023-02" db="EMBL/GenBank/DDBJ databases">
        <title>Identification and recombinant expression of a fungal hydrolase from Papiliotrema laurentii that hydrolyzes apple cutin and clears colloidal polyester polyurethane.</title>
        <authorList>
            <consortium name="DOE Joint Genome Institute"/>
            <person name="Roman V.A."/>
            <person name="Bojanowski C."/>
            <person name="Crable B.R."/>
            <person name="Wagner D.N."/>
            <person name="Hung C.S."/>
            <person name="Nadeau L.J."/>
            <person name="Schratz L."/>
            <person name="Haridas S."/>
            <person name="Pangilinan J."/>
            <person name="Lipzen A."/>
            <person name="Na H."/>
            <person name="Yan M."/>
            <person name="Ng V."/>
            <person name="Grigoriev I.V."/>
            <person name="Spatafora J.W."/>
            <person name="Barlow D."/>
            <person name="Biffinger J."/>
            <person name="Kelley-Loughnane N."/>
            <person name="Varaljay V.A."/>
            <person name="Crookes-Goodson W.J."/>
        </authorList>
    </citation>
    <scope>NUCLEOTIDE SEQUENCE</scope>
    <source>
        <strain evidence="10">5307AH</strain>
    </source>
</reference>
<dbReference type="AlphaFoldDB" id="A0AAD9L604"/>
<comment type="subunit">
    <text evidence="9">Component of the nuclear pore complex (NPC).</text>
</comment>
<sequence length="822" mass="91292">MPAPLFTSSGSASGNSLFNATTALASSSQNVFGTPATPGTSTAPTSRLANGSIDMEDRMEDINDEAALTYLQPAAYPRNGKAKWRDTGRGTGIAISPVGGEIASYTIKTSSAGPNKPAALKPATIIPSDEVVYFSSPHTLSKALIDFYAETYTLFLSLQQIVAASHRLSSPDIVDGRLADTLLGPPGAETIGHMSRLMGLYENEAEKLRDDEGVDPSERGRIALVYQILRLAHILFLPRDGRGEGLIGEELLDWVNEVDPAPDNRLGNEIMQSQPPWDHSAFWPYLSRCLLRGFHQPATTFLRSLTKHPHQPIAQFADLLATHLAVYPRSSDIQRYPLDHQFLSAHKHWVTRFKSEVSAFSEGRKDAYFKDVAWASWNEDFRVVAELMEGKAERVLEEANDWREAVGAWGVLVDVGSRRDDLPSITSRILDSLPVDMNVLDDTIQSHLCEGKIYEALFASHDLDTWLTAHLADIFDKLDLLPDEETWELPLRDYFLLRYAEMLSEHPNHAVTWRIVVDYLHASGPEGRARLKEFILHITLGPPSMLERSATRPQASEPVNGDDAMDVEEDSAVQRFAQFSSIREICADFDLEEEWAVISRIMGHRLLQSGNLGIASTVYAAADDTYGLSRIADKLLDLYVEQGEEAFLEQIEEMPPTLLREAEDVKPDIDYARHTVRMVFIAQFRDFVLYKRQEAWDLAARNVVSLIAADSAPLGIRAVLLVEAVQSLEAPEVLVGSTSTFEIMRILEDVIINASHAPDVYLGALDKYLKRLAGEKEAMVNGDSRVNGKGDYAAALKKLEEVRLACARNLARSMVLDVNDEF</sequence>
<name>A0AAD9L604_PAPLA</name>
<proteinExistence type="inferred from homology"/>
<dbReference type="GO" id="GO:0006606">
    <property type="term" value="P:protein import into nucleus"/>
    <property type="evidence" value="ECO:0007669"/>
    <property type="project" value="TreeGrafter"/>
</dbReference>
<evidence type="ECO:0000256" key="8">
    <source>
        <dbReference type="ARBA" id="ARBA00023242"/>
    </source>
</evidence>
<evidence type="ECO:0000256" key="1">
    <source>
        <dbReference type="ARBA" id="ARBA00004567"/>
    </source>
</evidence>
<comment type="subcellular location">
    <subcellularLocation>
        <location evidence="1 9">Nucleus</location>
        <location evidence="1 9">Nuclear pore complex</location>
    </subcellularLocation>
</comment>
<comment type="function">
    <text evidence="9">Functions as a component of the nuclear pore complex (NPC).</text>
</comment>
<dbReference type="GO" id="GO:0017056">
    <property type="term" value="F:structural constituent of nuclear pore"/>
    <property type="evidence" value="ECO:0007669"/>
    <property type="project" value="TreeGrafter"/>
</dbReference>
<keyword evidence="5 9" id="KW-0653">Protein transport</keyword>
<evidence type="ECO:0000313" key="10">
    <source>
        <dbReference type="EMBL" id="KAK1924936.1"/>
    </source>
</evidence>
<dbReference type="InterPro" id="IPR011502">
    <property type="entry name" value="Nucleoporin_Nup85"/>
</dbReference>
<keyword evidence="8 9" id="KW-0539">Nucleus</keyword>
<dbReference type="Pfam" id="PF07575">
    <property type="entry name" value="Nucleopor_Nup85"/>
    <property type="match status" value="2"/>
</dbReference>
<accession>A0AAD9L604</accession>
<dbReference type="GO" id="GO:0045893">
    <property type="term" value="P:positive regulation of DNA-templated transcription"/>
    <property type="evidence" value="ECO:0007669"/>
    <property type="project" value="TreeGrafter"/>
</dbReference>
<dbReference type="PANTHER" id="PTHR13373">
    <property type="entry name" value="FROUNT PROTEIN-RELATED"/>
    <property type="match status" value="1"/>
</dbReference>
<organism evidence="10 11">
    <name type="scientific">Papiliotrema laurentii</name>
    <name type="common">Cryptococcus laurentii</name>
    <dbReference type="NCBI Taxonomy" id="5418"/>
    <lineage>
        <taxon>Eukaryota</taxon>
        <taxon>Fungi</taxon>
        <taxon>Dikarya</taxon>
        <taxon>Basidiomycota</taxon>
        <taxon>Agaricomycotina</taxon>
        <taxon>Tremellomycetes</taxon>
        <taxon>Tremellales</taxon>
        <taxon>Rhynchogastremaceae</taxon>
        <taxon>Papiliotrema</taxon>
    </lineage>
</organism>
<evidence type="ECO:0000256" key="4">
    <source>
        <dbReference type="ARBA" id="ARBA00022816"/>
    </source>
</evidence>
<dbReference type="GO" id="GO:0006406">
    <property type="term" value="P:mRNA export from nucleus"/>
    <property type="evidence" value="ECO:0007669"/>
    <property type="project" value="TreeGrafter"/>
</dbReference>
<evidence type="ECO:0000256" key="2">
    <source>
        <dbReference type="ARBA" id="ARBA00005573"/>
    </source>
</evidence>
<dbReference type="Proteomes" id="UP001182556">
    <property type="component" value="Unassembled WGS sequence"/>
</dbReference>
<dbReference type="GO" id="GO:0031965">
    <property type="term" value="C:nuclear membrane"/>
    <property type="evidence" value="ECO:0007669"/>
    <property type="project" value="UniProtKB-UniRule"/>
</dbReference>
<gene>
    <name evidence="10" type="ORF">DB88DRAFT_487397</name>
</gene>
<comment type="caution">
    <text evidence="10">The sequence shown here is derived from an EMBL/GenBank/DDBJ whole genome shotgun (WGS) entry which is preliminary data.</text>
</comment>
<keyword evidence="7 9" id="KW-0906">Nuclear pore complex</keyword>
<keyword evidence="4 9" id="KW-0509">mRNA transport</keyword>
<evidence type="ECO:0000256" key="9">
    <source>
        <dbReference type="RuleBase" id="RU365073"/>
    </source>
</evidence>